<feature type="region of interest" description="Disordered" evidence="1">
    <location>
        <begin position="1"/>
        <end position="22"/>
    </location>
</feature>
<dbReference type="EMBL" id="VSRR010002073">
    <property type="protein sequence ID" value="MPC29456.1"/>
    <property type="molecule type" value="Genomic_DNA"/>
</dbReference>
<evidence type="ECO:0000313" key="3">
    <source>
        <dbReference type="Proteomes" id="UP000324222"/>
    </source>
</evidence>
<dbReference type="AlphaFoldDB" id="A0A5B7E8A5"/>
<feature type="compositionally biased region" description="Basic and acidic residues" evidence="1">
    <location>
        <begin position="1"/>
        <end position="13"/>
    </location>
</feature>
<gene>
    <name evidence="2" type="ORF">E2C01_022689</name>
</gene>
<reference evidence="2 3" key="1">
    <citation type="submission" date="2019-05" db="EMBL/GenBank/DDBJ databases">
        <title>Another draft genome of Portunus trituberculatus and its Hox gene families provides insights of decapod evolution.</title>
        <authorList>
            <person name="Jeong J.-H."/>
            <person name="Song I."/>
            <person name="Kim S."/>
            <person name="Choi T."/>
            <person name="Kim D."/>
            <person name="Ryu S."/>
            <person name="Kim W."/>
        </authorList>
    </citation>
    <scope>NUCLEOTIDE SEQUENCE [LARGE SCALE GENOMIC DNA]</scope>
    <source>
        <tissue evidence="2">Muscle</tissue>
    </source>
</reference>
<proteinExistence type="predicted"/>
<organism evidence="2 3">
    <name type="scientific">Portunus trituberculatus</name>
    <name type="common">Swimming crab</name>
    <name type="synonym">Neptunus trituberculatus</name>
    <dbReference type="NCBI Taxonomy" id="210409"/>
    <lineage>
        <taxon>Eukaryota</taxon>
        <taxon>Metazoa</taxon>
        <taxon>Ecdysozoa</taxon>
        <taxon>Arthropoda</taxon>
        <taxon>Crustacea</taxon>
        <taxon>Multicrustacea</taxon>
        <taxon>Malacostraca</taxon>
        <taxon>Eumalacostraca</taxon>
        <taxon>Eucarida</taxon>
        <taxon>Decapoda</taxon>
        <taxon>Pleocyemata</taxon>
        <taxon>Brachyura</taxon>
        <taxon>Eubrachyura</taxon>
        <taxon>Portunoidea</taxon>
        <taxon>Portunidae</taxon>
        <taxon>Portuninae</taxon>
        <taxon>Portunus</taxon>
    </lineage>
</organism>
<evidence type="ECO:0000313" key="2">
    <source>
        <dbReference type="EMBL" id="MPC29456.1"/>
    </source>
</evidence>
<protein>
    <submittedName>
        <fullName evidence="2">Uncharacterized protein</fullName>
    </submittedName>
</protein>
<name>A0A5B7E8A5_PORTR</name>
<accession>A0A5B7E8A5</accession>
<evidence type="ECO:0000256" key="1">
    <source>
        <dbReference type="SAM" id="MobiDB-lite"/>
    </source>
</evidence>
<sequence>MQGWERPQEDHCGSRAGPVLPQASPPPHLLSFLSRFSSPSFVLLAWPRGSPSAGVLVLQEADVLTSAEG</sequence>
<comment type="caution">
    <text evidence="2">The sequence shown here is derived from an EMBL/GenBank/DDBJ whole genome shotgun (WGS) entry which is preliminary data.</text>
</comment>
<dbReference type="Proteomes" id="UP000324222">
    <property type="component" value="Unassembled WGS sequence"/>
</dbReference>
<keyword evidence="3" id="KW-1185">Reference proteome</keyword>